<feature type="signal peptide" evidence="1">
    <location>
        <begin position="1"/>
        <end position="32"/>
    </location>
</feature>
<name>A0A0F5LVC1_9HYPH</name>
<protein>
    <submittedName>
        <fullName evidence="2">Uncharacterized protein</fullName>
    </submittedName>
</protein>
<evidence type="ECO:0000313" key="2">
    <source>
        <dbReference type="EMBL" id="KKB86114.1"/>
    </source>
</evidence>
<reference evidence="2 3" key="1">
    <citation type="submission" date="2015-03" db="EMBL/GenBank/DDBJ databases">
        <authorList>
            <person name="Hassan Y.I."/>
            <person name="Lepp D."/>
            <person name="Zhou T."/>
        </authorList>
    </citation>
    <scope>NUCLEOTIDE SEQUENCE [LARGE SCALE GENOMIC DNA]</scope>
    <source>
        <strain evidence="2 3">DSM 17137</strain>
    </source>
</reference>
<dbReference type="AlphaFoldDB" id="A0A0F5LVC1"/>
<organism evidence="2 3">
    <name type="scientific">Devosia limi DSM 17137</name>
    <dbReference type="NCBI Taxonomy" id="1121477"/>
    <lineage>
        <taxon>Bacteria</taxon>
        <taxon>Pseudomonadati</taxon>
        <taxon>Pseudomonadota</taxon>
        <taxon>Alphaproteobacteria</taxon>
        <taxon>Hyphomicrobiales</taxon>
        <taxon>Devosiaceae</taxon>
        <taxon>Devosia</taxon>
    </lineage>
</organism>
<proteinExistence type="predicted"/>
<dbReference type="Proteomes" id="UP000033608">
    <property type="component" value="Unassembled WGS sequence"/>
</dbReference>
<feature type="chain" id="PRO_5002492486" evidence="1">
    <location>
        <begin position="33"/>
        <end position="96"/>
    </location>
</feature>
<keyword evidence="3" id="KW-1185">Reference proteome</keyword>
<evidence type="ECO:0000256" key="1">
    <source>
        <dbReference type="SAM" id="SignalP"/>
    </source>
</evidence>
<accession>A0A0F5LVC1</accession>
<comment type="caution">
    <text evidence="2">The sequence shown here is derived from an EMBL/GenBank/DDBJ whole genome shotgun (WGS) entry which is preliminary data.</text>
</comment>
<sequence length="96" mass="10336">MDLILKGRIMGSRLLTSLALLTLAALSTPAMAMSEGELKEMTAFIINSNGHLCADVTDIRPLRLDGQFEVTCIEYRGGSGTVRYIMNAKNGTAFPA</sequence>
<keyword evidence="1" id="KW-0732">Signal</keyword>
<dbReference type="PATRIC" id="fig|1121477.3.peg.1942"/>
<dbReference type="EMBL" id="LAJF01000041">
    <property type="protein sequence ID" value="KKB86114.1"/>
    <property type="molecule type" value="Genomic_DNA"/>
</dbReference>
<gene>
    <name evidence="2" type="ORF">VW29_04340</name>
</gene>
<evidence type="ECO:0000313" key="3">
    <source>
        <dbReference type="Proteomes" id="UP000033608"/>
    </source>
</evidence>